<dbReference type="GO" id="GO:0005739">
    <property type="term" value="C:mitochondrion"/>
    <property type="evidence" value="ECO:0007669"/>
    <property type="project" value="TreeGrafter"/>
</dbReference>
<feature type="domain" description="Saccharopine dehydrogenase NADP binding" evidence="3">
    <location>
        <begin position="5"/>
        <end position="132"/>
    </location>
</feature>
<evidence type="ECO:0000256" key="2">
    <source>
        <dbReference type="SAM" id="Phobius"/>
    </source>
</evidence>
<dbReference type="GO" id="GO:0005811">
    <property type="term" value="C:lipid droplet"/>
    <property type="evidence" value="ECO:0007669"/>
    <property type="project" value="TreeGrafter"/>
</dbReference>
<evidence type="ECO:0000256" key="1">
    <source>
        <dbReference type="ARBA" id="ARBA00038048"/>
    </source>
</evidence>
<dbReference type="PANTHER" id="PTHR12286:SF5">
    <property type="entry name" value="SACCHAROPINE DEHYDROGENASE-LIKE OXIDOREDUCTASE"/>
    <property type="match status" value="1"/>
</dbReference>
<organism evidence="4 5">
    <name type="scientific">Cylindrobasidium torrendii FP15055 ss-10</name>
    <dbReference type="NCBI Taxonomy" id="1314674"/>
    <lineage>
        <taxon>Eukaryota</taxon>
        <taxon>Fungi</taxon>
        <taxon>Dikarya</taxon>
        <taxon>Basidiomycota</taxon>
        <taxon>Agaricomycotina</taxon>
        <taxon>Agaricomycetes</taxon>
        <taxon>Agaricomycetidae</taxon>
        <taxon>Agaricales</taxon>
        <taxon>Marasmiineae</taxon>
        <taxon>Physalacriaceae</taxon>
        <taxon>Cylindrobasidium</taxon>
    </lineage>
</organism>
<proteinExistence type="inferred from homology"/>
<reference evidence="4 5" key="1">
    <citation type="journal article" date="2015" name="Fungal Genet. Biol.">
        <title>Evolution of novel wood decay mechanisms in Agaricales revealed by the genome sequences of Fistulina hepatica and Cylindrobasidium torrendii.</title>
        <authorList>
            <person name="Floudas D."/>
            <person name="Held B.W."/>
            <person name="Riley R."/>
            <person name="Nagy L.G."/>
            <person name="Koehler G."/>
            <person name="Ransdell A.S."/>
            <person name="Younus H."/>
            <person name="Chow J."/>
            <person name="Chiniquy J."/>
            <person name="Lipzen A."/>
            <person name="Tritt A."/>
            <person name="Sun H."/>
            <person name="Haridas S."/>
            <person name="LaButti K."/>
            <person name="Ohm R.A."/>
            <person name="Kues U."/>
            <person name="Blanchette R.A."/>
            <person name="Grigoriev I.V."/>
            <person name="Minto R.E."/>
            <person name="Hibbett D.S."/>
        </authorList>
    </citation>
    <scope>NUCLEOTIDE SEQUENCE [LARGE SCALE GENOMIC DNA]</scope>
    <source>
        <strain evidence="4 5">FP15055 ss-10</strain>
    </source>
</reference>
<dbReference type="GO" id="GO:0005886">
    <property type="term" value="C:plasma membrane"/>
    <property type="evidence" value="ECO:0007669"/>
    <property type="project" value="TreeGrafter"/>
</dbReference>
<dbReference type="InterPro" id="IPR005097">
    <property type="entry name" value="Sacchrp_dh_NADP-bd"/>
</dbReference>
<dbReference type="OrthoDB" id="10268090at2759"/>
<dbReference type="InterPro" id="IPR051276">
    <property type="entry name" value="Saccharopine_DH-like_oxidrdct"/>
</dbReference>
<dbReference type="SUPFAM" id="SSF51735">
    <property type="entry name" value="NAD(P)-binding Rossmann-fold domains"/>
    <property type="match status" value="1"/>
</dbReference>
<dbReference type="Pfam" id="PF03435">
    <property type="entry name" value="Sacchrp_dh_NADP"/>
    <property type="match status" value="1"/>
</dbReference>
<keyword evidence="2" id="KW-0812">Transmembrane</keyword>
<dbReference type="Gene3D" id="3.40.50.720">
    <property type="entry name" value="NAD(P)-binding Rossmann-like Domain"/>
    <property type="match status" value="1"/>
</dbReference>
<dbReference type="InterPro" id="IPR036291">
    <property type="entry name" value="NAD(P)-bd_dom_sf"/>
</dbReference>
<accession>A0A0D7B474</accession>
<keyword evidence="2" id="KW-0472">Membrane</keyword>
<dbReference type="GO" id="GO:0009247">
    <property type="term" value="P:glycolipid biosynthetic process"/>
    <property type="evidence" value="ECO:0007669"/>
    <property type="project" value="TreeGrafter"/>
</dbReference>
<feature type="transmembrane region" description="Helical" evidence="2">
    <location>
        <begin position="289"/>
        <end position="312"/>
    </location>
</feature>
<name>A0A0D7B474_9AGAR</name>
<evidence type="ECO:0000259" key="3">
    <source>
        <dbReference type="Pfam" id="PF03435"/>
    </source>
</evidence>
<keyword evidence="2" id="KW-1133">Transmembrane helix</keyword>
<evidence type="ECO:0000313" key="4">
    <source>
        <dbReference type="EMBL" id="KIY65015.1"/>
    </source>
</evidence>
<dbReference type="AlphaFoldDB" id="A0A0D7B474"/>
<dbReference type="EMBL" id="KN880608">
    <property type="protein sequence ID" value="KIY65015.1"/>
    <property type="molecule type" value="Genomic_DNA"/>
</dbReference>
<dbReference type="Proteomes" id="UP000054007">
    <property type="component" value="Unassembled WGS sequence"/>
</dbReference>
<evidence type="ECO:0000313" key="5">
    <source>
        <dbReference type="Proteomes" id="UP000054007"/>
    </source>
</evidence>
<gene>
    <name evidence="4" type="ORF">CYLTODRAFT_492651</name>
</gene>
<sequence length="420" mass="45067">MQTDILVLGTGITARSTIKHLQNHADRSTFSFAIAGRSKAKLNELVKELDLPASVLVKIVDVQNAEALDEVVQSAKVIINTVGPYWYYGTPVVRACVRHSIHYVDLTGEAHWIKAIIDELHESASKSGSIIIPACGMDSIPSDIVTYLGRKTLNSITQETSVPIKSSVSAFGYAGAASGGSLQTALSSFESVPPAVIQAANASYALSPVAGAPDAPFPLINSVNVPGTSQTFVGGRFIMSGVNRAIVQRSYGLLELQHTLSHSKASERARYGTQFTYSEFHIMPTRFKAFMHSLTLILMAWAFATGPIRAIIKRYLPKSGHGPKTVEELSKGHLDITNVTSAVGQNLHAVTTFKGKGDPGYYLSCIMIAESALALLHPEQLSPFARQGGVLTPSVALGDVLVERLNKEGTIQIESKLVKV</sequence>
<keyword evidence="5" id="KW-1185">Reference proteome</keyword>
<protein>
    <recommendedName>
        <fullName evidence="3">Saccharopine dehydrogenase NADP binding domain-containing protein</fullName>
    </recommendedName>
</protein>
<dbReference type="PANTHER" id="PTHR12286">
    <property type="entry name" value="SACCHAROPINE DEHYDROGENASE-LIKE OXIDOREDUCTASE"/>
    <property type="match status" value="1"/>
</dbReference>
<comment type="similarity">
    <text evidence="1">Belongs to the saccharopine dehydrogenase family.</text>
</comment>